<reference evidence="7 8" key="2">
    <citation type="submission" date="2020-05" db="EMBL/GenBank/DDBJ databases">
        <title>Identification and distribution of gene clusters putatively required for synthesis of sphingolipid metabolism inhibitors in phylogenetically diverse species of the filamentous fungus Fusarium.</title>
        <authorList>
            <person name="Kim H.-S."/>
            <person name="Busman M."/>
            <person name="Brown D.W."/>
            <person name="Divon H."/>
            <person name="Uhlig S."/>
            <person name="Proctor R.H."/>
        </authorList>
    </citation>
    <scope>NUCLEOTIDE SEQUENCE [LARGE SCALE GENOMIC DNA]</scope>
    <source>
        <strain evidence="7 8">NRRL 25331</strain>
    </source>
</reference>
<dbReference type="Gene3D" id="3.30.60.10">
    <property type="entry name" value="Endochitinase-like"/>
    <property type="match status" value="1"/>
</dbReference>
<dbReference type="EMBL" id="JAAQPE010000274">
    <property type="protein sequence ID" value="KAF5672641.1"/>
    <property type="molecule type" value="Genomic_DNA"/>
</dbReference>
<proteinExistence type="predicted"/>
<dbReference type="InterPro" id="IPR036861">
    <property type="entry name" value="Endochitinase-like_sf"/>
</dbReference>
<evidence type="ECO:0000256" key="1">
    <source>
        <dbReference type="ARBA" id="ARBA00012729"/>
    </source>
</evidence>
<gene>
    <name evidence="7" type="ORF">FCIRC_8344</name>
</gene>
<dbReference type="InterPro" id="IPR001002">
    <property type="entry name" value="Chitin-bd_1"/>
</dbReference>
<dbReference type="PROSITE" id="PS50941">
    <property type="entry name" value="CHIT_BIND_I_2"/>
    <property type="match status" value="1"/>
</dbReference>
<dbReference type="GO" id="GO:0005975">
    <property type="term" value="P:carbohydrate metabolic process"/>
    <property type="evidence" value="ECO:0007669"/>
    <property type="project" value="InterPro"/>
</dbReference>
<protein>
    <recommendedName>
        <fullName evidence="1">chitinase</fullName>
        <ecNumber evidence="1">3.2.1.14</ecNumber>
    </recommendedName>
</protein>
<dbReference type="SMART" id="SM00636">
    <property type="entry name" value="Glyco_18"/>
    <property type="match status" value="1"/>
</dbReference>
<dbReference type="Proteomes" id="UP000572754">
    <property type="component" value="Unassembled WGS sequence"/>
</dbReference>
<organism evidence="7 8">
    <name type="scientific">Fusarium circinatum</name>
    <name type="common">Pitch canker fungus</name>
    <name type="synonym">Gibberella circinata</name>
    <dbReference type="NCBI Taxonomy" id="48490"/>
    <lineage>
        <taxon>Eukaryota</taxon>
        <taxon>Fungi</taxon>
        <taxon>Dikarya</taxon>
        <taxon>Ascomycota</taxon>
        <taxon>Pezizomycotina</taxon>
        <taxon>Sordariomycetes</taxon>
        <taxon>Hypocreomycetidae</taxon>
        <taxon>Hypocreales</taxon>
        <taxon>Nectriaceae</taxon>
        <taxon>Fusarium</taxon>
        <taxon>Fusarium fujikuroi species complex</taxon>
    </lineage>
</organism>
<dbReference type="Pfam" id="PF00704">
    <property type="entry name" value="Glyco_hydro_18"/>
    <property type="match status" value="1"/>
</dbReference>
<evidence type="ECO:0000259" key="5">
    <source>
        <dbReference type="PROSITE" id="PS50941"/>
    </source>
</evidence>
<evidence type="ECO:0000313" key="8">
    <source>
        <dbReference type="Proteomes" id="UP000572754"/>
    </source>
</evidence>
<reference evidence="8" key="1">
    <citation type="journal article" date="2020" name="BMC Genomics">
        <title>Correction to: Identification and distribution of gene clusters required for synthesis of sphingolipid metabolism inhibitors in diverse species of the filamentous fungus Fusarium.</title>
        <authorList>
            <person name="Kim H.S."/>
            <person name="Lohmar J.M."/>
            <person name="Busman M."/>
            <person name="Brown D.W."/>
            <person name="Naumann T.A."/>
            <person name="Divon H.H."/>
            <person name="Lysoe E."/>
            <person name="Uhlig S."/>
            <person name="Proctor R.H."/>
        </authorList>
    </citation>
    <scope>NUCLEOTIDE SEQUENCE [LARGE SCALE GENOMIC DNA]</scope>
    <source>
        <strain evidence="8">NRRL 25331</strain>
    </source>
</reference>
<keyword evidence="2 3" id="KW-0147">Chitin-binding</keyword>
<dbReference type="GO" id="GO:0005576">
    <property type="term" value="C:extracellular region"/>
    <property type="evidence" value="ECO:0007669"/>
    <property type="project" value="TreeGrafter"/>
</dbReference>
<dbReference type="InterPro" id="IPR001223">
    <property type="entry name" value="Glyco_hydro18_cat"/>
</dbReference>
<comment type="caution">
    <text evidence="7">The sequence shown here is derived from an EMBL/GenBank/DDBJ whole genome shotgun (WGS) entry which is preliminary data.</text>
</comment>
<dbReference type="Gene3D" id="3.20.20.80">
    <property type="entry name" value="Glycosidases"/>
    <property type="match status" value="2"/>
</dbReference>
<feature type="domain" description="Chitin-binding type-1" evidence="5">
    <location>
        <begin position="338"/>
        <end position="381"/>
    </location>
</feature>
<evidence type="ECO:0000259" key="6">
    <source>
        <dbReference type="PROSITE" id="PS51910"/>
    </source>
</evidence>
<dbReference type="PANTHER" id="PTHR11177:SF337">
    <property type="entry name" value="CHITINASE"/>
    <property type="match status" value="1"/>
</dbReference>
<dbReference type="SUPFAM" id="SSF57016">
    <property type="entry name" value="Plant lectins/antimicrobial peptides"/>
    <property type="match status" value="1"/>
</dbReference>
<dbReference type="GO" id="GO:0006032">
    <property type="term" value="P:chitin catabolic process"/>
    <property type="evidence" value="ECO:0007669"/>
    <property type="project" value="TreeGrafter"/>
</dbReference>
<evidence type="ECO:0000313" key="7">
    <source>
        <dbReference type="EMBL" id="KAF5672641.1"/>
    </source>
</evidence>
<feature type="disulfide bond" evidence="3">
    <location>
        <begin position="354"/>
        <end position="368"/>
    </location>
</feature>
<dbReference type="InterPro" id="IPR050314">
    <property type="entry name" value="Glycosyl_Hydrlase_18"/>
</dbReference>
<evidence type="ECO:0000256" key="4">
    <source>
        <dbReference type="SAM" id="MobiDB-lite"/>
    </source>
</evidence>
<keyword evidence="8" id="KW-1185">Reference proteome</keyword>
<dbReference type="PANTHER" id="PTHR11177">
    <property type="entry name" value="CHITINASE"/>
    <property type="match status" value="1"/>
</dbReference>
<sequence>MPIPPTPETPERSDARRVSASRFTNAEQNLTTKKEGYRIAVICLSAYAVAEASCSRNIIYYDQWHTKDLPSKDVTHSVTHVMMSFANSSLFTTEPAGKYEPFQPLKEVRALFDHDIKVCLAVGGWGDNAGFDAALKSDKTRQAFARGVASNLDRLGFDCVDIDMEYPGGNGADYKQVVNSKKTYEIKAFPKLLKEIKKFIGSKELSIAVPGLERDMIAYIPSETPLIEKSVDFVNVMTYDLMNRRDTYTTHHVSVKGTARAIDKYLSLGFPAHKLVLGIPFYAKWFTTKKGYKCTNPIGCPTELLEAADGSDTGKSGSMTFEAANFVSAPTNLTATPDTTCGAGTFFKCATGSCCAASGWCGDTAAHCGTGCQSAYGHCDGIDLSASFHEALDKGKTDKVNGGQWYWDAPNRIFWSWDTPELIAEKINLLAKTRGIKSVMAWALALDSHDWSHLKAMQQGFDRVNA</sequence>
<dbReference type="SUPFAM" id="SSF51445">
    <property type="entry name" value="(Trans)glycosidases"/>
    <property type="match status" value="1"/>
</dbReference>
<evidence type="ECO:0000256" key="2">
    <source>
        <dbReference type="ARBA" id="ARBA00022669"/>
    </source>
</evidence>
<dbReference type="EC" id="3.2.1.14" evidence="1"/>
<name>A0A8H5TK76_FUSCI</name>
<accession>A0A8H5TK76</accession>
<feature type="domain" description="GH18" evidence="6">
    <location>
        <begin position="55"/>
        <end position="464"/>
    </location>
</feature>
<comment type="caution">
    <text evidence="3">Lacks conserved residue(s) required for the propagation of feature annotation.</text>
</comment>
<feature type="disulfide bond" evidence="3">
    <location>
        <begin position="349"/>
        <end position="361"/>
    </location>
</feature>
<dbReference type="InterPro" id="IPR011583">
    <property type="entry name" value="Chitinase_II/V-like_cat"/>
</dbReference>
<feature type="region of interest" description="Disordered" evidence="4">
    <location>
        <begin position="1"/>
        <end position="21"/>
    </location>
</feature>
<dbReference type="AlphaFoldDB" id="A0A8H5TK76"/>
<dbReference type="GO" id="GO:0008843">
    <property type="term" value="F:endochitinase activity"/>
    <property type="evidence" value="ECO:0007669"/>
    <property type="project" value="UniProtKB-EC"/>
</dbReference>
<dbReference type="CDD" id="cd11618">
    <property type="entry name" value="ChtBD1_1"/>
    <property type="match status" value="1"/>
</dbReference>
<evidence type="ECO:0000256" key="3">
    <source>
        <dbReference type="PROSITE-ProRule" id="PRU00261"/>
    </source>
</evidence>
<dbReference type="GO" id="GO:0008061">
    <property type="term" value="F:chitin binding"/>
    <property type="evidence" value="ECO:0007669"/>
    <property type="project" value="UniProtKB-UniRule"/>
</dbReference>
<keyword evidence="3" id="KW-1015">Disulfide bond</keyword>
<dbReference type="InterPro" id="IPR017853">
    <property type="entry name" value="GH"/>
</dbReference>
<dbReference type="PROSITE" id="PS51910">
    <property type="entry name" value="GH18_2"/>
    <property type="match status" value="1"/>
</dbReference>